<dbReference type="InterPro" id="IPR013149">
    <property type="entry name" value="ADH-like_C"/>
</dbReference>
<dbReference type="InterPro" id="IPR047109">
    <property type="entry name" value="CAD-like"/>
</dbReference>
<dbReference type="InterPro" id="IPR020843">
    <property type="entry name" value="ER"/>
</dbReference>
<dbReference type="Pfam" id="PF08240">
    <property type="entry name" value="ADH_N"/>
    <property type="match status" value="1"/>
</dbReference>
<evidence type="ECO:0000313" key="8">
    <source>
        <dbReference type="Proteomes" id="UP001166291"/>
    </source>
</evidence>
<keyword evidence="3 5" id="KW-0862">Zinc</keyword>
<comment type="caution">
    <text evidence="7">The sequence shown here is derived from an EMBL/GenBank/DDBJ whole genome shotgun (WGS) entry which is preliminary data.</text>
</comment>
<sequence length="350" mass="37680">MIQSKGYAASTATSPLAPVDFDRREPGSQDLVLELLYCGVCHSDIHYARNEWGSSRFPIVPGHEMVGRVTRVGDQVSDFKVGDLAGVGCIIDSCRTCTPCEDGEEHYCQKGVTMSYGSKERKDSNVISQGGYSTNYVVDADFALHIPSTLDPKAVAPLLCAGITTWSPLRRWKIGPGMKVGVVGLGGLGHMGLKFAHAFGADVTLFTTSESKAADAKSLGAHNVIISTDAEAMKSARGFDFILDTVSALHDINPYLSALKRNGTLCLVGLPDQQLAFKPGLILSNKVISGSFIGGIKETQEMLEYCGAHNIVSEIELIDIAEINKAFDRVVNNDVKYRFVIDLATLKADS</sequence>
<keyword evidence="8" id="KW-1185">Reference proteome</keyword>
<evidence type="ECO:0000313" key="7">
    <source>
        <dbReference type="EMBL" id="MBW2939751.1"/>
    </source>
</evidence>
<evidence type="ECO:0000256" key="5">
    <source>
        <dbReference type="RuleBase" id="RU361277"/>
    </source>
</evidence>
<keyword evidence="2 5" id="KW-0479">Metal-binding</keyword>
<feature type="domain" description="Enoyl reductase (ER)" evidence="6">
    <location>
        <begin position="11"/>
        <end position="341"/>
    </location>
</feature>
<evidence type="ECO:0000256" key="4">
    <source>
        <dbReference type="ARBA" id="ARBA00023002"/>
    </source>
</evidence>
<evidence type="ECO:0000256" key="2">
    <source>
        <dbReference type="ARBA" id="ARBA00022723"/>
    </source>
</evidence>
<gene>
    <name evidence="7" type="ORF">KXJ70_03150</name>
</gene>
<proteinExistence type="inferred from homology"/>
<dbReference type="Proteomes" id="UP001166291">
    <property type="component" value="Unassembled WGS sequence"/>
</dbReference>
<accession>A0ABS6VN77</accession>
<protein>
    <submittedName>
        <fullName evidence="7">NAD(P)-dependent alcohol dehydrogenase</fullName>
    </submittedName>
</protein>
<name>A0ABS6VN77_9GAMM</name>
<dbReference type="Pfam" id="PF00107">
    <property type="entry name" value="ADH_zinc_N"/>
    <property type="match status" value="1"/>
</dbReference>
<evidence type="ECO:0000256" key="1">
    <source>
        <dbReference type="ARBA" id="ARBA00001947"/>
    </source>
</evidence>
<dbReference type="RefSeq" id="WP_219041991.1">
    <property type="nucleotide sequence ID" value="NZ_JAHWDQ010000001.1"/>
</dbReference>
<dbReference type="InterPro" id="IPR029752">
    <property type="entry name" value="D-isomer_DH_CS1"/>
</dbReference>
<evidence type="ECO:0000259" key="6">
    <source>
        <dbReference type="SMART" id="SM00829"/>
    </source>
</evidence>
<dbReference type="PROSITE" id="PS00065">
    <property type="entry name" value="D_2_HYDROXYACID_DH_1"/>
    <property type="match status" value="1"/>
</dbReference>
<dbReference type="CDD" id="cd05283">
    <property type="entry name" value="CAD1"/>
    <property type="match status" value="1"/>
</dbReference>
<keyword evidence="4" id="KW-0560">Oxidoreductase</keyword>
<dbReference type="SMART" id="SM00829">
    <property type="entry name" value="PKS_ER"/>
    <property type="match status" value="1"/>
</dbReference>
<dbReference type="InterPro" id="IPR013154">
    <property type="entry name" value="ADH-like_N"/>
</dbReference>
<organism evidence="7 8">
    <name type="scientific">Zhongshania aquimaris</name>
    <dbReference type="NCBI Taxonomy" id="2857107"/>
    <lineage>
        <taxon>Bacteria</taxon>
        <taxon>Pseudomonadati</taxon>
        <taxon>Pseudomonadota</taxon>
        <taxon>Gammaproteobacteria</taxon>
        <taxon>Cellvibrionales</taxon>
        <taxon>Spongiibacteraceae</taxon>
        <taxon>Zhongshania</taxon>
    </lineage>
</organism>
<comment type="cofactor">
    <cofactor evidence="1 5">
        <name>Zn(2+)</name>
        <dbReference type="ChEBI" id="CHEBI:29105"/>
    </cofactor>
</comment>
<dbReference type="PANTHER" id="PTHR42683">
    <property type="entry name" value="ALDEHYDE REDUCTASE"/>
    <property type="match status" value="1"/>
</dbReference>
<reference evidence="7" key="1">
    <citation type="submission" date="2021-07" db="EMBL/GenBank/DDBJ databases">
        <title>Zhongshania sp. CAU 1632 isolated from seawater.</title>
        <authorList>
            <person name="Kim W."/>
        </authorList>
    </citation>
    <scope>NUCLEOTIDE SEQUENCE</scope>
    <source>
        <strain evidence="7">CAU 1632</strain>
    </source>
</reference>
<dbReference type="PROSITE" id="PS00059">
    <property type="entry name" value="ADH_ZINC"/>
    <property type="match status" value="1"/>
</dbReference>
<evidence type="ECO:0000256" key="3">
    <source>
        <dbReference type="ARBA" id="ARBA00022833"/>
    </source>
</evidence>
<dbReference type="EMBL" id="JAHWDQ010000001">
    <property type="protein sequence ID" value="MBW2939751.1"/>
    <property type="molecule type" value="Genomic_DNA"/>
</dbReference>
<comment type="similarity">
    <text evidence="5">Belongs to the zinc-containing alcohol dehydrogenase family.</text>
</comment>
<dbReference type="InterPro" id="IPR002328">
    <property type="entry name" value="ADH_Zn_CS"/>
</dbReference>